<protein>
    <submittedName>
        <fullName evidence="1">4-diphosphocytidyl-2-C-methyl-D-erythritol kinase</fullName>
    </submittedName>
</protein>
<dbReference type="GO" id="GO:0016301">
    <property type="term" value="F:kinase activity"/>
    <property type="evidence" value="ECO:0007669"/>
    <property type="project" value="UniProtKB-KW"/>
</dbReference>
<reference evidence="1" key="2">
    <citation type="journal article" date="2023" name="BMC Genomics">
        <title>Pest status, molecular evolution, and epigenetic factors derived from the genome assembly of Frankliniella fusca, a thysanopteran phytovirus vector.</title>
        <authorList>
            <person name="Catto M.A."/>
            <person name="Labadie P.E."/>
            <person name="Jacobson A.L."/>
            <person name="Kennedy G.G."/>
            <person name="Srinivasan R."/>
            <person name="Hunt B.G."/>
        </authorList>
    </citation>
    <scope>NUCLEOTIDE SEQUENCE</scope>
    <source>
        <strain evidence="1">PL_HMW_Pooled</strain>
    </source>
</reference>
<proteinExistence type="predicted"/>
<name>A0AAE1H559_9NEOP</name>
<organism evidence="1 2">
    <name type="scientific">Frankliniella fusca</name>
    <dbReference type="NCBI Taxonomy" id="407009"/>
    <lineage>
        <taxon>Eukaryota</taxon>
        <taxon>Metazoa</taxon>
        <taxon>Ecdysozoa</taxon>
        <taxon>Arthropoda</taxon>
        <taxon>Hexapoda</taxon>
        <taxon>Insecta</taxon>
        <taxon>Pterygota</taxon>
        <taxon>Neoptera</taxon>
        <taxon>Paraneoptera</taxon>
        <taxon>Thysanoptera</taxon>
        <taxon>Terebrantia</taxon>
        <taxon>Thripoidea</taxon>
        <taxon>Thripidae</taxon>
        <taxon>Frankliniella</taxon>
    </lineage>
</organism>
<dbReference type="AlphaFoldDB" id="A0AAE1H559"/>
<sequence length="78" mass="9006">RNSSRCTHHFPLTQTIRTVVSSWYFVYKCEVGLATAIMLRMKVSERNTINPHQNWNLGLLEKAIQPVLSPINPKGLWN</sequence>
<keyword evidence="1" id="KW-0808">Transferase</keyword>
<dbReference type="EMBL" id="JAHWGI010000399">
    <property type="protein sequence ID" value="KAK3915056.1"/>
    <property type="molecule type" value="Genomic_DNA"/>
</dbReference>
<feature type="non-terminal residue" evidence="1">
    <location>
        <position position="1"/>
    </location>
</feature>
<accession>A0AAE1H559</accession>
<comment type="caution">
    <text evidence="1">The sequence shown here is derived from an EMBL/GenBank/DDBJ whole genome shotgun (WGS) entry which is preliminary data.</text>
</comment>
<evidence type="ECO:0000313" key="2">
    <source>
        <dbReference type="Proteomes" id="UP001219518"/>
    </source>
</evidence>
<keyword evidence="2" id="KW-1185">Reference proteome</keyword>
<keyword evidence="1" id="KW-0418">Kinase</keyword>
<evidence type="ECO:0000313" key="1">
    <source>
        <dbReference type="EMBL" id="KAK3915056.1"/>
    </source>
</evidence>
<reference evidence="1" key="1">
    <citation type="submission" date="2021-07" db="EMBL/GenBank/DDBJ databases">
        <authorList>
            <person name="Catto M.A."/>
            <person name="Jacobson A."/>
            <person name="Kennedy G."/>
            <person name="Labadie P."/>
            <person name="Hunt B.G."/>
            <person name="Srinivasan R."/>
        </authorList>
    </citation>
    <scope>NUCLEOTIDE SEQUENCE</scope>
    <source>
        <strain evidence="1">PL_HMW_Pooled</strain>
        <tissue evidence="1">Head</tissue>
    </source>
</reference>
<gene>
    <name evidence="1" type="ORF">KUF71_024333</name>
</gene>
<dbReference type="Proteomes" id="UP001219518">
    <property type="component" value="Unassembled WGS sequence"/>
</dbReference>